<evidence type="ECO:0000256" key="1">
    <source>
        <dbReference type="SAM" id="MobiDB-lite"/>
    </source>
</evidence>
<feature type="region of interest" description="Disordered" evidence="1">
    <location>
        <begin position="1"/>
        <end position="36"/>
    </location>
</feature>
<dbReference type="Proteomes" id="UP001295423">
    <property type="component" value="Unassembled WGS sequence"/>
</dbReference>
<feature type="compositionally biased region" description="Low complexity" evidence="1">
    <location>
        <begin position="16"/>
        <end position="34"/>
    </location>
</feature>
<dbReference type="EMBL" id="CAKOGP040001380">
    <property type="protein sequence ID" value="CAJ1945365.1"/>
    <property type="molecule type" value="Genomic_DNA"/>
</dbReference>
<evidence type="ECO:0000313" key="3">
    <source>
        <dbReference type="Proteomes" id="UP001295423"/>
    </source>
</evidence>
<comment type="caution">
    <text evidence="2">The sequence shown here is derived from an EMBL/GenBank/DDBJ whole genome shotgun (WGS) entry which is preliminary data.</text>
</comment>
<accession>A0AAD2CTV9</accession>
<protein>
    <submittedName>
        <fullName evidence="2">Uncharacterized protein</fullName>
    </submittedName>
</protein>
<name>A0AAD2CTV9_9STRA</name>
<gene>
    <name evidence="2" type="ORF">CYCCA115_LOCUS9510</name>
</gene>
<evidence type="ECO:0000313" key="2">
    <source>
        <dbReference type="EMBL" id="CAJ1945365.1"/>
    </source>
</evidence>
<organism evidence="2 3">
    <name type="scientific">Cylindrotheca closterium</name>
    <dbReference type="NCBI Taxonomy" id="2856"/>
    <lineage>
        <taxon>Eukaryota</taxon>
        <taxon>Sar</taxon>
        <taxon>Stramenopiles</taxon>
        <taxon>Ochrophyta</taxon>
        <taxon>Bacillariophyta</taxon>
        <taxon>Bacillariophyceae</taxon>
        <taxon>Bacillariophycidae</taxon>
        <taxon>Bacillariales</taxon>
        <taxon>Bacillariaceae</taxon>
        <taxon>Cylindrotheca</taxon>
    </lineage>
</organism>
<keyword evidence="3" id="KW-1185">Reference proteome</keyword>
<sequence length="133" mass="14453">MSHSQPTITTLIASNRARPTPNPTSAPSSPTTTAGPQELRIAGDELGKLIRASVEAFQRCDCWEEFVVTQRGVTSDLSNNVHRLDHPASQLLAHLRQHGAPVPMSTKPWTPEQLDKAISRGPHTSAKLNNGFI</sequence>
<feature type="compositionally biased region" description="Polar residues" evidence="1">
    <location>
        <begin position="1"/>
        <end position="13"/>
    </location>
</feature>
<reference evidence="2" key="1">
    <citation type="submission" date="2023-08" db="EMBL/GenBank/DDBJ databases">
        <authorList>
            <person name="Audoor S."/>
            <person name="Bilcke G."/>
        </authorList>
    </citation>
    <scope>NUCLEOTIDE SEQUENCE</scope>
</reference>
<proteinExistence type="predicted"/>
<dbReference type="AlphaFoldDB" id="A0AAD2CTV9"/>